<evidence type="ECO:0000313" key="4">
    <source>
        <dbReference type="EMBL" id="RRT59210.1"/>
    </source>
</evidence>
<gene>
    <name evidence="4" type="ORF">B296_00046015</name>
</gene>
<proteinExistence type="predicted"/>
<feature type="region of interest" description="Disordered" evidence="3">
    <location>
        <begin position="89"/>
        <end position="110"/>
    </location>
</feature>
<protein>
    <submittedName>
        <fullName evidence="4">Uncharacterized protein</fullName>
    </submittedName>
</protein>
<feature type="non-terminal residue" evidence="4">
    <location>
        <position position="1"/>
    </location>
</feature>
<dbReference type="PANTHER" id="PTHR44472:SF1">
    <property type="entry name" value="DDB1 AND CUL4 ASSOCIATED FACTOR 4"/>
    <property type="match status" value="1"/>
</dbReference>
<evidence type="ECO:0000313" key="5">
    <source>
        <dbReference type="Proteomes" id="UP000287651"/>
    </source>
</evidence>
<keyword evidence="1" id="KW-0853">WD repeat</keyword>
<organism evidence="4 5">
    <name type="scientific">Ensete ventricosum</name>
    <name type="common">Abyssinian banana</name>
    <name type="synonym">Musa ensete</name>
    <dbReference type="NCBI Taxonomy" id="4639"/>
    <lineage>
        <taxon>Eukaryota</taxon>
        <taxon>Viridiplantae</taxon>
        <taxon>Streptophyta</taxon>
        <taxon>Embryophyta</taxon>
        <taxon>Tracheophyta</taxon>
        <taxon>Spermatophyta</taxon>
        <taxon>Magnoliopsida</taxon>
        <taxon>Liliopsida</taxon>
        <taxon>Zingiberales</taxon>
        <taxon>Musaceae</taxon>
        <taxon>Ensete</taxon>
    </lineage>
</organism>
<name>A0A426Z5E8_ENSVE</name>
<evidence type="ECO:0000256" key="2">
    <source>
        <dbReference type="ARBA" id="ARBA00022737"/>
    </source>
</evidence>
<evidence type="ECO:0000256" key="3">
    <source>
        <dbReference type="SAM" id="MobiDB-lite"/>
    </source>
</evidence>
<sequence>IRESIISKGCASVSGRNRPPYRSSKGTAVGERPAAFSSSSRLRILIPHGVVSFLIAPCSQKALVLDLPGFYYDVDKNRYFPIKGPIPGSKRPPVSPSFSCSSSKRATNGECSNPYQVDCVWKYQNTVGVSDGALEQLHGIVQTPKGLQLQKILTMGSMTGYIR</sequence>
<dbReference type="PANTHER" id="PTHR44472">
    <property type="entry name" value="DDB1- AND CUL4-ASSOCIATED FACTOR 4-RELATED"/>
    <property type="match status" value="1"/>
</dbReference>
<comment type="caution">
    <text evidence="4">The sequence shown here is derived from an EMBL/GenBank/DDBJ whole genome shotgun (WGS) entry which is preliminary data.</text>
</comment>
<accession>A0A426Z5E8</accession>
<evidence type="ECO:0000256" key="1">
    <source>
        <dbReference type="ARBA" id="ARBA00022574"/>
    </source>
</evidence>
<dbReference type="InterPro" id="IPR052254">
    <property type="entry name" value="CUL4-DDB1_E3_ligase_receptor"/>
</dbReference>
<keyword evidence="2" id="KW-0677">Repeat</keyword>
<dbReference type="AlphaFoldDB" id="A0A426Z5E8"/>
<dbReference type="EMBL" id="AMZH03008319">
    <property type="protein sequence ID" value="RRT59210.1"/>
    <property type="molecule type" value="Genomic_DNA"/>
</dbReference>
<dbReference type="Proteomes" id="UP000287651">
    <property type="component" value="Unassembled WGS sequence"/>
</dbReference>
<reference evidence="4 5" key="1">
    <citation type="journal article" date="2014" name="Agronomy (Basel)">
        <title>A Draft Genome Sequence for Ensete ventricosum, the Drought-Tolerant Tree Against Hunger.</title>
        <authorList>
            <person name="Harrison J."/>
            <person name="Moore K.A."/>
            <person name="Paszkiewicz K."/>
            <person name="Jones T."/>
            <person name="Grant M."/>
            <person name="Ambacheew D."/>
            <person name="Muzemil S."/>
            <person name="Studholme D.J."/>
        </authorList>
    </citation>
    <scope>NUCLEOTIDE SEQUENCE [LARGE SCALE GENOMIC DNA]</scope>
</reference>